<keyword evidence="8" id="KW-0472">Membrane</keyword>
<dbReference type="GO" id="GO:0015833">
    <property type="term" value="P:peptide transport"/>
    <property type="evidence" value="ECO:0007669"/>
    <property type="project" value="InterPro"/>
</dbReference>
<reference evidence="15" key="1">
    <citation type="submission" date="2016-10" db="EMBL/GenBank/DDBJ databases">
        <authorList>
            <person name="Varghese N."/>
            <person name="Submissions S."/>
        </authorList>
    </citation>
    <scope>NUCLEOTIDE SEQUENCE [LARGE SCALE GENOMIC DNA]</scope>
    <source>
        <strain evidence="15">Mob M</strain>
    </source>
</reference>
<keyword evidence="5 14" id="KW-0067">ATP-binding</keyword>
<evidence type="ECO:0000256" key="9">
    <source>
        <dbReference type="ARBA" id="ARBA00038669"/>
    </source>
</evidence>
<dbReference type="InterPro" id="IPR003439">
    <property type="entry name" value="ABC_transporter-like_ATP-bd"/>
</dbReference>
<keyword evidence="6" id="KW-1278">Translocase</keyword>
<evidence type="ECO:0000256" key="6">
    <source>
        <dbReference type="ARBA" id="ARBA00022967"/>
    </source>
</evidence>
<dbReference type="SMART" id="SM00382">
    <property type="entry name" value="AAA"/>
    <property type="match status" value="1"/>
</dbReference>
<dbReference type="RefSeq" id="WP_091932334.1">
    <property type="nucleotide sequence ID" value="NZ_FOUJ01000001.1"/>
</dbReference>
<comment type="subcellular location">
    <subcellularLocation>
        <location evidence="1">Cell membrane</location>
        <topology evidence="1">Peripheral membrane protein</topology>
    </subcellularLocation>
</comment>
<evidence type="ECO:0000256" key="5">
    <source>
        <dbReference type="ARBA" id="ARBA00022840"/>
    </source>
</evidence>
<dbReference type="InterPro" id="IPR050388">
    <property type="entry name" value="ABC_Ni/Peptide_Import"/>
</dbReference>
<protein>
    <recommendedName>
        <fullName evidence="11">Nickel import system ATP-binding protein NikD</fullName>
        <ecNumber evidence="10">7.2.2.11</ecNumber>
    </recommendedName>
</protein>
<dbReference type="Proteomes" id="UP000198535">
    <property type="component" value="Unassembled WGS sequence"/>
</dbReference>
<dbReference type="GO" id="GO:0005524">
    <property type="term" value="F:ATP binding"/>
    <property type="evidence" value="ECO:0007669"/>
    <property type="project" value="UniProtKB-KW"/>
</dbReference>
<comment type="subunit">
    <text evidence="9">The complex is composed of two ATP-binding proteins (NikD and NikE), two transmembrane proteins (NikB and NikC) and a solute-binding protein (NikA).</text>
</comment>
<evidence type="ECO:0000256" key="3">
    <source>
        <dbReference type="ARBA" id="ARBA00022475"/>
    </source>
</evidence>
<dbReference type="EMBL" id="FOUJ01000001">
    <property type="protein sequence ID" value="SFM20630.1"/>
    <property type="molecule type" value="Genomic_DNA"/>
</dbReference>
<dbReference type="GO" id="GO:0005886">
    <property type="term" value="C:plasma membrane"/>
    <property type="evidence" value="ECO:0007669"/>
    <property type="project" value="UniProtKB-SubCell"/>
</dbReference>
<dbReference type="STRING" id="487685.SAMN04488696_0346"/>
<comment type="catalytic activity">
    <reaction evidence="12">
        <text>Ni(2+)(out) + ATP + H2O = Ni(2+)(in) + ADP + phosphate + H(+)</text>
        <dbReference type="Rhea" id="RHEA:15557"/>
        <dbReference type="ChEBI" id="CHEBI:15377"/>
        <dbReference type="ChEBI" id="CHEBI:15378"/>
        <dbReference type="ChEBI" id="CHEBI:30616"/>
        <dbReference type="ChEBI" id="CHEBI:43474"/>
        <dbReference type="ChEBI" id="CHEBI:49786"/>
        <dbReference type="ChEBI" id="CHEBI:456216"/>
        <dbReference type="EC" id="7.2.2.11"/>
    </reaction>
    <physiologicalReaction direction="left-to-right" evidence="12">
        <dbReference type="Rhea" id="RHEA:15558"/>
    </physiologicalReaction>
</comment>
<dbReference type="GO" id="GO:0015413">
    <property type="term" value="F:ABC-type nickel transporter activity"/>
    <property type="evidence" value="ECO:0007669"/>
    <property type="project" value="UniProtKB-EC"/>
</dbReference>
<evidence type="ECO:0000256" key="7">
    <source>
        <dbReference type="ARBA" id="ARBA00023065"/>
    </source>
</evidence>
<dbReference type="InterPro" id="IPR017871">
    <property type="entry name" value="ABC_transporter-like_CS"/>
</dbReference>
<dbReference type="GO" id="GO:0016887">
    <property type="term" value="F:ATP hydrolysis activity"/>
    <property type="evidence" value="ECO:0007669"/>
    <property type="project" value="InterPro"/>
</dbReference>
<dbReference type="PROSITE" id="PS00211">
    <property type="entry name" value="ABC_TRANSPORTER_1"/>
    <property type="match status" value="1"/>
</dbReference>
<dbReference type="InterPro" id="IPR027417">
    <property type="entry name" value="P-loop_NTPase"/>
</dbReference>
<dbReference type="PROSITE" id="PS50893">
    <property type="entry name" value="ABC_TRANSPORTER_2"/>
    <property type="match status" value="1"/>
</dbReference>
<dbReference type="SUPFAM" id="SSF52540">
    <property type="entry name" value="P-loop containing nucleoside triphosphate hydrolases"/>
    <property type="match status" value="1"/>
</dbReference>
<evidence type="ECO:0000256" key="8">
    <source>
        <dbReference type="ARBA" id="ARBA00023136"/>
    </source>
</evidence>
<dbReference type="PANTHER" id="PTHR43297">
    <property type="entry name" value="OLIGOPEPTIDE TRANSPORT ATP-BINDING PROTEIN APPD"/>
    <property type="match status" value="1"/>
</dbReference>
<evidence type="ECO:0000313" key="14">
    <source>
        <dbReference type="EMBL" id="SFM20630.1"/>
    </source>
</evidence>
<feature type="domain" description="ABC transporter" evidence="13">
    <location>
        <begin position="19"/>
        <end position="263"/>
    </location>
</feature>
<dbReference type="Pfam" id="PF08352">
    <property type="entry name" value="oligo_HPY"/>
    <property type="match status" value="1"/>
</dbReference>
<evidence type="ECO:0000256" key="10">
    <source>
        <dbReference type="ARBA" id="ARBA00039098"/>
    </source>
</evidence>
<dbReference type="PANTHER" id="PTHR43297:SF13">
    <property type="entry name" value="NICKEL ABC TRANSPORTER, ATP-BINDING PROTEIN"/>
    <property type="match status" value="1"/>
</dbReference>
<evidence type="ECO:0000256" key="11">
    <source>
        <dbReference type="ARBA" id="ARBA00044143"/>
    </source>
</evidence>
<dbReference type="AlphaFoldDB" id="A0A1I4NZB2"/>
<dbReference type="EC" id="7.2.2.11" evidence="10"/>
<dbReference type="Gene3D" id="3.40.50.300">
    <property type="entry name" value="P-loop containing nucleotide triphosphate hydrolases"/>
    <property type="match status" value="1"/>
</dbReference>
<dbReference type="OrthoDB" id="18209at2157"/>
<dbReference type="InterPro" id="IPR013563">
    <property type="entry name" value="Oligopep_ABC_C"/>
</dbReference>
<gene>
    <name evidence="14" type="ORF">SAMN04488696_0346</name>
</gene>
<dbReference type="InterPro" id="IPR003593">
    <property type="entry name" value="AAA+_ATPase"/>
</dbReference>
<keyword evidence="4" id="KW-0547">Nucleotide-binding</keyword>
<evidence type="ECO:0000256" key="1">
    <source>
        <dbReference type="ARBA" id="ARBA00004202"/>
    </source>
</evidence>
<organism evidence="14 15">
    <name type="scientific">Methanolobus profundi</name>
    <dbReference type="NCBI Taxonomy" id="487685"/>
    <lineage>
        <taxon>Archaea</taxon>
        <taxon>Methanobacteriati</taxon>
        <taxon>Methanobacteriota</taxon>
        <taxon>Stenosarchaea group</taxon>
        <taxon>Methanomicrobia</taxon>
        <taxon>Methanosarcinales</taxon>
        <taxon>Methanosarcinaceae</taxon>
        <taxon>Methanolobus</taxon>
    </lineage>
</organism>
<dbReference type="Pfam" id="PF00005">
    <property type="entry name" value="ABC_tran"/>
    <property type="match status" value="1"/>
</dbReference>
<keyword evidence="15" id="KW-1185">Reference proteome</keyword>
<keyword evidence="2" id="KW-0813">Transport</keyword>
<evidence type="ECO:0000259" key="13">
    <source>
        <dbReference type="PROSITE" id="PS50893"/>
    </source>
</evidence>
<dbReference type="NCBIfam" id="TIGR01727">
    <property type="entry name" value="oligo_HPY"/>
    <property type="match status" value="1"/>
</dbReference>
<name>A0A1I4NZB2_9EURY</name>
<evidence type="ECO:0000313" key="15">
    <source>
        <dbReference type="Proteomes" id="UP000198535"/>
    </source>
</evidence>
<proteinExistence type="predicted"/>
<evidence type="ECO:0000256" key="2">
    <source>
        <dbReference type="ARBA" id="ARBA00022448"/>
    </source>
</evidence>
<keyword evidence="7" id="KW-0406">Ion transport</keyword>
<evidence type="ECO:0000256" key="12">
    <source>
        <dbReference type="ARBA" id="ARBA00048610"/>
    </source>
</evidence>
<evidence type="ECO:0000256" key="4">
    <source>
        <dbReference type="ARBA" id="ARBA00022741"/>
    </source>
</evidence>
<accession>A0A1I4NZB2</accession>
<keyword evidence="3" id="KW-1003">Cell membrane</keyword>
<sequence length="325" mass="36253">MTDTSQKSDEEKERSEALLKVKDISLSFIQYASGLRQTELKVISNLSMEAYSGEILAVVGSSGSGKSLLAHAILGILPSNAKLSGTMEYNGHDLSQKKKEELRGKEIVLIPQSTTYLDPLMRISSQVIGNVEEKNKDSRKKLQREIFQKYDLKPEVEKMFPHELSGGMIRRVLVSTAVMNSSKIVIADEPTPGLDEKNLNETLSYFKDMASKGYAVILITHDIEAALKISDKIAIFYAGTILEIANTDDFSGEGEKLRHQYTKALWNALPQNKFRAIKGHQPMQDEVLDGCFFYERCTTRGEVCSKCVPELKLFNGGMVRCNNVS</sequence>